<sequence length="45" mass="5096">MERVVPKLSTKWAATELRHTALPGRMYMVYQVRNPSAKRGALHSG</sequence>
<dbReference type="EMBL" id="FNSV01000005">
    <property type="protein sequence ID" value="SEC23054.1"/>
    <property type="molecule type" value="Genomic_DNA"/>
</dbReference>
<gene>
    <name evidence="1" type="ORF">SAMN04490239_3346</name>
</gene>
<evidence type="ECO:0000313" key="2">
    <source>
        <dbReference type="Proteomes" id="UP000183561"/>
    </source>
</evidence>
<accession>A0A1H4QU89</accession>
<organism evidence="1 2">
    <name type="scientific">Rhodococcus koreensis</name>
    <dbReference type="NCBI Taxonomy" id="99653"/>
    <lineage>
        <taxon>Bacteria</taxon>
        <taxon>Bacillati</taxon>
        <taxon>Actinomycetota</taxon>
        <taxon>Actinomycetes</taxon>
        <taxon>Mycobacteriales</taxon>
        <taxon>Nocardiaceae</taxon>
        <taxon>Rhodococcus</taxon>
    </lineage>
</organism>
<dbReference type="AlphaFoldDB" id="A0A1H4QU89"/>
<dbReference type="Proteomes" id="UP000183561">
    <property type="component" value="Unassembled WGS sequence"/>
</dbReference>
<name>A0A1H4QU89_9NOCA</name>
<keyword evidence="2" id="KW-1185">Reference proteome</keyword>
<evidence type="ECO:0000313" key="1">
    <source>
        <dbReference type="EMBL" id="SEC23054.1"/>
    </source>
</evidence>
<proteinExistence type="predicted"/>
<reference evidence="2" key="1">
    <citation type="submission" date="2016-10" db="EMBL/GenBank/DDBJ databases">
        <authorList>
            <person name="Varghese N."/>
            <person name="Submissions S."/>
        </authorList>
    </citation>
    <scope>NUCLEOTIDE SEQUENCE [LARGE SCALE GENOMIC DNA]</scope>
    <source>
        <strain evidence="2">DSM 44498</strain>
    </source>
</reference>
<protein>
    <submittedName>
        <fullName evidence="1">Uncharacterized protein</fullName>
    </submittedName>
</protein>